<dbReference type="AlphaFoldDB" id="A0A1H0X0E5"/>
<organism evidence="2 3">
    <name type="scientific">Litchfieldia salsa</name>
    <dbReference type="NCBI Taxonomy" id="930152"/>
    <lineage>
        <taxon>Bacteria</taxon>
        <taxon>Bacillati</taxon>
        <taxon>Bacillota</taxon>
        <taxon>Bacilli</taxon>
        <taxon>Bacillales</taxon>
        <taxon>Bacillaceae</taxon>
        <taxon>Litchfieldia</taxon>
    </lineage>
</organism>
<dbReference type="OrthoDB" id="2857506at2"/>
<evidence type="ECO:0000313" key="3">
    <source>
        <dbReference type="Proteomes" id="UP000199159"/>
    </source>
</evidence>
<dbReference type="STRING" id="930152.SAMN05216565_12120"/>
<sequence>MNNKEEFKNALDEEVFKENPYNAVIKERAIRKITQVEKQLTTSNRRQLIFNRVVTVCVCFSFLIVTIYLLNLKIVEDGIENNQATNDIKTPEKESDLVKEMLTNIEALQEYRRLPDGIKNKFNENLLYSYNNDADFREKIAIAQETTDSLSIYKLEALTEKLPINDYFGEFNDHKDTIYIVGKEWKEIENAFLDLEYDQQVLLSHLLNEIGRNYVLNTGDFSVAEGTEFFKPLLAWDKVDSSVKQNIINDIDNKIRILKDALEKSSENDHLIYNNLLKFLDSYQSMKDLRNQQELDNYFGISRDFFIFSFIIIKPRPVEVLEEPHYISNGEHVKIVLEEYPR</sequence>
<dbReference type="EMBL" id="FNJU01000021">
    <property type="protein sequence ID" value="SDP96319.1"/>
    <property type="molecule type" value="Genomic_DNA"/>
</dbReference>
<evidence type="ECO:0000313" key="2">
    <source>
        <dbReference type="EMBL" id="SDP96319.1"/>
    </source>
</evidence>
<evidence type="ECO:0000256" key="1">
    <source>
        <dbReference type="SAM" id="Phobius"/>
    </source>
</evidence>
<name>A0A1H0X0E5_9BACI</name>
<protein>
    <submittedName>
        <fullName evidence="2">Uncharacterized protein</fullName>
    </submittedName>
</protein>
<accession>A0A1H0X0E5</accession>
<gene>
    <name evidence="2" type="ORF">SAMN05216565_12120</name>
</gene>
<feature type="transmembrane region" description="Helical" evidence="1">
    <location>
        <begin position="49"/>
        <end position="70"/>
    </location>
</feature>
<keyword evidence="1" id="KW-0472">Membrane</keyword>
<proteinExistence type="predicted"/>
<keyword evidence="3" id="KW-1185">Reference proteome</keyword>
<dbReference type="Proteomes" id="UP000199159">
    <property type="component" value="Unassembled WGS sequence"/>
</dbReference>
<dbReference type="RefSeq" id="WP_090859635.1">
    <property type="nucleotide sequence ID" value="NZ_FNJU01000021.1"/>
</dbReference>
<reference evidence="3" key="1">
    <citation type="submission" date="2016-10" db="EMBL/GenBank/DDBJ databases">
        <authorList>
            <person name="Varghese N."/>
            <person name="Submissions S."/>
        </authorList>
    </citation>
    <scope>NUCLEOTIDE SEQUENCE [LARGE SCALE GENOMIC DNA]</scope>
    <source>
        <strain evidence="3">IBRC-M10078</strain>
    </source>
</reference>
<keyword evidence="1" id="KW-0812">Transmembrane</keyword>
<keyword evidence="1" id="KW-1133">Transmembrane helix</keyword>